<protein>
    <submittedName>
        <fullName evidence="1">Uncharacterized protein</fullName>
    </submittedName>
</protein>
<name>A0A177HZV0_9ACTN</name>
<accession>A0A177HZV0</accession>
<sequence>MQGLDEETALGEAVQRGRGVAFVDLSPGAFGGLGQAMDVFADVKVRAERVELGSVVLVGAQLGT</sequence>
<dbReference type="EMBL" id="LOHS01000020">
    <property type="protein sequence ID" value="OAH16316.1"/>
    <property type="molecule type" value="Genomic_DNA"/>
</dbReference>
<dbReference type="Proteomes" id="UP000077381">
    <property type="component" value="Unassembled WGS sequence"/>
</dbReference>
<keyword evidence="2" id="KW-1185">Reference proteome</keyword>
<dbReference type="AlphaFoldDB" id="A0A177HZV0"/>
<evidence type="ECO:0000313" key="2">
    <source>
        <dbReference type="Proteomes" id="UP000077381"/>
    </source>
</evidence>
<gene>
    <name evidence="1" type="ORF">STSP_02790</name>
</gene>
<reference evidence="1 2" key="1">
    <citation type="submission" date="2015-12" db="EMBL/GenBank/DDBJ databases">
        <title>Genome sequence of Streptomyces sp. G25.</title>
        <authorList>
            <person name="Poehlein A."/>
            <person name="Roettig A."/>
            <person name="Hiessl S."/>
            <person name="Hauschild P."/>
            <person name="Schauer J."/>
            <person name="Madkour M.H."/>
            <person name="Al-Ansari A.M."/>
            <person name="Almakishah N.H."/>
            <person name="Steinbuechel A."/>
            <person name="Daniel R."/>
        </authorList>
    </citation>
    <scope>NUCLEOTIDE SEQUENCE [LARGE SCALE GENOMIC DNA]</scope>
    <source>
        <strain evidence="2">G25(2015)</strain>
    </source>
</reference>
<evidence type="ECO:0000313" key="1">
    <source>
        <dbReference type="EMBL" id="OAH16316.1"/>
    </source>
</evidence>
<proteinExistence type="predicted"/>
<comment type="caution">
    <text evidence="1">The sequence shown here is derived from an EMBL/GenBank/DDBJ whole genome shotgun (WGS) entry which is preliminary data.</text>
</comment>
<organism evidence="1 2">
    <name type="scientific">Streptomyces jeddahensis</name>
    <dbReference type="NCBI Taxonomy" id="1716141"/>
    <lineage>
        <taxon>Bacteria</taxon>
        <taxon>Bacillati</taxon>
        <taxon>Actinomycetota</taxon>
        <taxon>Actinomycetes</taxon>
        <taxon>Kitasatosporales</taxon>
        <taxon>Streptomycetaceae</taxon>
        <taxon>Streptomyces</taxon>
    </lineage>
</organism>